<evidence type="ECO:0000256" key="6">
    <source>
        <dbReference type="ARBA" id="ARBA00022454"/>
    </source>
</evidence>
<feature type="compositionally biased region" description="Polar residues" evidence="18">
    <location>
        <begin position="475"/>
        <end position="496"/>
    </location>
</feature>
<evidence type="ECO:0000256" key="12">
    <source>
        <dbReference type="ARBA" id="ARBA00022838"/>
    </source>
</evidence>
<name>A0A4P6XK48_9ASCO</name>
<keyword evidence="7" id="KW-0963">Cytoplasm</keyword>
<protein>
    <recommendedName>
        <fullName evidence="5">DASH complex subunit ASK1</fullName>
    </recommendedName>
    <alternativeName>
        <fullName evidence="17">Outer kinetochore protein ASK1</fullName>
    </alternativeName>
</protein>
<evidence type="ECO:0000256" key="8">
    <source>
        <dbReference type="ARBA" id="ARBA00022618"/>
    </source>
</evidence>
<feature type="region of interest" description="Disordered" evidence="18">
    <location>
        <begin position="223"/>
        <end position="247"/>
    </location>
</feature>
<dbReference type="PANTHER" id="PTHR28200:SF1">
    <property type="entry name" value="DASH COMPLEX SUBUNIT ASK1"/>
    <property type="match status" value="1"/>
</dbReference>
<dbReference type="GO" id="GO:0042729">
    <property type="term" value="C:DASH complex"/>
    <property type="evidence" value="ECO:0007669"/>
    <property type="project" value="InterPro"/>
</dbReference>
<organism evidence="19 20">
    <name type="scientific">Metschnikowia aff. pulcherrima</name>
    <dbReference type="NCBI Taxonomy" id="2163413"/>
    <lineage>
        <taxon>Eukaryota</taxon>
        <taxon>Fungi</taxon>
        <taxon>Dikarya</taxon>
        <taxon>Ascomycota</taxon>
        <taxon>Saccharomycotina</taxon>
        <taxon>Pichiomycetes</taxon>
        <taxon>Metschnikowiaceae</taxon>
        <taxon>Metschnikowia</taxon>
    </lineage>
</organism>
<feature type="compositionally biased region" description="Polar residues" evidence="18">
    <location>
        <begin position="173"/>
        <end position="189"/>
    </location>
</feature>
<dbReference type="GO" id="GO:0005874">
    <property type="term" value="C:microtubule"/>
    <property type="evidence" value="ECO:0007669"/>
    <property type="project" value="UniProtKB-KW"/>
</dbReference>
<evidence type="ECO:0000256" key="9">
    <source>
        <dbReference type="ARBA" id="ARBA00022701"/>
    </source>
</evidence>
<evidence type="ECO:0000256" key="10">
    <source>
        <dbReference type="ARBA" id="ARBA00022776"/>
    </source>
</evidence>
<dbReference type="GO" id="GO:0051301">
    <property type="term" value="P:cell division"/>
    <property type="evidence" value="ECO:0007669"/>
    <property type="project" value="UniProtKB-KW"/>
</dbReference>
<evidence type="ECO:0000256" key="14">
    <source>
        <dbReference type="ARBA" id="ARBA00023242"/>
    </source>
</evidence>
<keyword evidence="13" id="KW-0206">Cytoskeleton</keyword>
<feature type="region of interest" description="Disordered" evidence="18">
    <location>
        <begin position="264"/>
        <end position="366"/>
    </location>
</feature>
<feature type="compositionally biased region" description="Polar residues" evidence="18">
    <location>
        <begin position="455"/>
        <end position="466"/>
    </location>
</feature>
<keyword evidence="11" id="KW-0159">Chromosome partition</keyword>
<keyword evidence="6" id="KW-0158">Chromosome</keyword>
<dbReference type="GO" id="GO:0044732">
    <property type="term" value="C:mitotic spindle pole body"/>
    <property type="evidence" value="ECO:0007669"/>
    <property type="project" value="TreeGrafter"/>
</dbReference>
<keyword evidence="15" id="KW-0131">Cell cycle</keyword>
<dbReference type="GO" id="GO:0008608">
    <property type="term" value="P:attachment of spindle microtubules to kinetochore"/>
    <property type="evidence" value="ECO:0007669"/>
    <property type="project" value="InterPro"/>
</dbReference>
<evidence type="ECO:0000256" key="18">
    <source>
        <dbReference type="SAM" id="MobiDB-lite"/>
    </source>
</evidence>
<feature type="compositionally biased region" description="Polar residues" evidence="18">
    <location>
        <begin position="134"/>
        <end position="160"/>
    </location>
</feature>
<accession>A0A4P6XK48</accession>
<evidence type="ECO:0000256" key="4">
    <source>
        <dbReference type="ARBA" id="ARBA00010731"/>
    </source>
</evidence>
<evidence type="ECO:0000256" key="17">
    <source>
        <dbReference type="ARBA" id="ARBA00029735"/>
    </source>
</evidence>
<comment type="similarity">
    <text evidence="4">Belongs to the DASH complex ASK1 family.</text>
</comment>
<sequence>MSSRRKSTINFSRPLRLERERDDLAALELERLEQETTLVLQDIDHNLSRANGVINDKMFPVLKKYAVATSKVWENVGFWKHFMEEAADVEVRTSNSINESKAGEANFADLGAPVATEKLSEQRTVYDDSLSLTGQIQASTPQQPRSRTPISSSRGDTSPRLSLRRPASAYRRVSSSLTKNTPLRRQSQTEARRLSLIHKHLNSSPTLPKSPVLMSEIGRHYPATSSSAARIPKAARSSSTDSESSDLGKLLPILLPSITLTPKAAKPQGESAQRFPNTPVYGSSALRRSEDRNSIGSPARRTPVSLRNLIPDAPDIPVPESVSRPMPRQDESDEIAVPQLLSLQKGDGKRKIPDSNPDATKKRKISEDDDNANIFLDHGNASGNASTLYHTMAHDSIHMGKGNVEPNSKTMSQIFEEVIHSGAQGQALVSPNKLDESRNEFHGGALNEEILGQDENISSPVRGSQSEPDKEPVDNTGNWSQVINSYENATNSSDMDSFSKEKWKNFSKNLRR</sequence>
<evidence type="ECO:0000313" key="19">
    <source>
        <dbReference type="EMBL" id="QBM87079.1"/>
    </source>
</evidence>
<evidence type="ECO:0000256" key="5">
    <source>
        <dbReference type="ARBA" id="ARBA00014520"/>
    </source>
</evidence>
<gene>
    <name evidence="19" type="primary">MPUL0B02780</name>
    <name evidence="19" type="ORF">METSCH_B02780</name>
</gene>
<dbReference type="PANTHER" id="PTHR28200">
    <property type="entry name" value="DASH COMPLEX SUBUNIT ASK1"/>
    <property type="match status" value="1"/>
</dbReference>
<keyword evidence="16" id="KW-0137">Centromere</keyword>
<evidence type="ECO:0000256" key="7">
    <source>
        <dbReference type="ARBA" id="ARBA00022490"/>
    </source>
</evidence>
<keyword evidence="20" id="KW-1185">Reference proteome</keyword>
<evidence type="ECO:0000256" key="1">
    <source>
        <dbReference type="ARBA" id="ARBA00004123"/>
    </source>
</evidence>
<dbReference type="STRING" id="2163413.A0A4P6XK48"/>
<evidence type="ECO:0000256" key="2">
    <source>
        <dbReference type="ARBA" id="ARBA00004186"/>
    </source>
</evidence>
<dbReference type="Proteomes" id="UP000292447">
    <property type="component" value="Chromosome II"/>
</dbReference>
<dbReference type="Pfam" id="PF08655">
    <property type="entry name" value="DASH_Ask1"/>
    <property type="match status" value="1"/>
</dbReference>
<feature type="region of interest" description="Disordered" evidence="18">
    <location>
        <begin position="446"/>
        <end position="512"/>
    </location>
</feature>
<dbReference type="EMBL" id="CP034457">
    <property type="protein sequence ID" value="QBM87079.1"/>
    <property type="molecule type" value="Genomic_DNA"/>
</dbReference>
<evidence type="ECO:0000313" key="20">
    <source>
        <dbReference type="Proteomes" id="UP000292447"/>
    </source>
</evidence>
<keyword evidence="12" id="KW-0995">Kinetochore</keyword>
<proteinExistence type="inferred from homology"/>
<dbReference type="InterPro" id="IPR013964">
    <property type="entry name" value="DASH_Ask1"/>
</dbReference>
<evidence type="ECO:0000256" key="15">
    <source>
        <dbReference type="ARBA" id="ARBA00023306"/>
    </source>
</evidence>
<keyword evidence="14" id="KW-0539">Nucleus</keyword>
<comment type="subcellular location">
    <subcellularLocation>
        <location evidence="3">Chromosome</location>
        <location evidence="3">Centromere</location>
        <location evidence="3">Kinetochore</location>
    </subcellularLocation>
    <subcellularLocation>
        <location evidence="2">Cytoplasm</location>
        <location evidence="2">Cytoskeleton</location>
        <location evidence="2">Spindle</location>
    </subcellularLocation>
    <subcellularLocation>
        <location evidence="1">Nucleus</location>
    </subcellularLocation>
</comment>
<evidence type="ECO:0000256" key="16">
    <source>
        <dbReference type="ARBA" id="ARBA00023328"/>
    </source>
</evidence>
<evidence type="ECO:0000256" key="3">
    <source>
        <dbReference type="ARBA" id="ARBA00004629"/>
    </source>
</evidence>
<dbReference type="GO" id="GO:0072686">
    <property type="term" value="C:mitotic spindle"/>
    <property type="evidence" value="ECO:0007669"/>
    <property type="project" value="InterPro"/>
</dbReference>
<keyword evidence="10" id="KW-0498">Mitosis</keyword>
<feature type="region of interest" description="Disordered" evidence="18">
    <location>
        <begin position="134"/>
        <end position="190"/>
    </location>
</feature>
<keyword evidence="9" id="KW-0493">Microtubule</keyword>
<keyword evidence="8" id="KW-0132">Cell division</keyword>
<dbReference type="AlphaFoldDB" id="A0A4P6XK48"/>
<evidence type="ECO:0000256" key="11">
    <source>
        <dbReference type="ARBA" id="ARBA00022829"/>
    </source>
</evidence>
<evidence type="ECO:0000256" key="13">
    <source>
        <dbReference type="ARBA" id="ARBA00023212"/>
    </source>
</evidence>
<reference evidence="20" key="1">
    <citation type="submission" date="2019-03" db="EMBL/GenBank/DDBJ databases">
        <title>Snf2 controls pulcherriminic acid biosynthesis and connects pigmentation and antifungal activity of the yeast Metschnikowia pulcherrima.</title>
        <authorList>
            <person name="Gore-Lloyd D."/>
            <person name="Sumann I."/>
            <person name="Brachmann A.O."/>
            <person name="Schneeberger K."/>
            <person name="Ortiz-Merino R.A."/>
            <person name="Moreno-Beltran M."/>
            <person name="Schlaefli M."/>
            <person name="Kirner P."/>
            <person name="Santos Kron A."/>
            <person name="Wolfe K.H."/>
            <person name="Piel J."/>
            <person name="Ahrens C.H."/>
            <person name="Henk D."/>
            <person name="Freimoser F.M."/>
        </authorList>
    </citation>
    <scope>NUCLEOTIDE SEQUENCE [LARGE SCALE GENOMIC DNA]</scope>
    <source>
        <strain evidence="20">APC 1.2</strain>
    </source>
</reference>